<dbReference type="Pfam" id="PF00932">
    <property type="entry name" value="LTD"/>
    <property type="match status" value="2"/>
</dbReference>
<dbReference type="Gene3D" id="2.60.40.4070">
    <property type="match status" value="1"/>
</dbReference>
<comment type="caution">
    <text evidence="4">The sequence shown here is derived from an EMBL/GenBank/DDBJ whole genome shotgun (WGS) entry which is preliminary data.</text>
</comment>
<dbReference type="InterPro" id="IPR014755">
    <property type="entry name" value="Cu-Rt/internalin_Ig-like"/>
</dbReference>
<dbReference type="Pfam" id="PF13585">
    <property type="entry name" value="CHU_C"/>
    <property type="match status" value="1"/>
</dbReference>
<evidence type="ECO:0000313" key="5">
    <source>
        <dbReference type="Proteomes" id="UP000479293"/>
    </source>
</evidence>
<evidence type="ECO:0000256" key="2">
    <source>
        <dbReference type="SAM" id="MobiDB-lite"/>
    </source>
</evidence>
<dbReference type="EMBL" id="WHLY01000002">
    <property type="protein sequence ID" value="MPR35835.1"/>
    <property type="molecule type" value="Genomic_DNA"/>
</dbReference>
<organism evidence="4 5">
    <name type="scientific">Salmonirosea aquatica</name>
    <dbReference type="NCBI Taxonomy" id="2654236"/>
    <lineage>
        <taxon>Bacteria</taxon>
        <taxon>Pseudomonadati</taxon>
        <taxon>Bacteroidota</taxon>
        <taxon>Cytophagia</taxon>
        <taxon>Cytophagales</taxon>
        <taxon>Spirosomataceae</taxon>
        <taxon>Salmonirosea</taxon>
    </lineage>
</organism>
<evidence type="ECO:0000256" key="1">
    <source>
        <dbReference type="ARBA" id="ARBA00022729"/>
    </source>
</evidence>
<keyword evidence="1" id="KW-0732">Signal</keyword>
<proteinExistence type="predicted"/>
<name>A0A7C9BLU1_9BACT</name>
<dbReference type="Proteomes" id="UP000479293">
    <property type="component" value="Unassembled WGS sequence"/>
</dbReference>
<evidence type="ECO:0000313" key="4">
    <source>
        <dbReference type="EMBL" id="MPR35835.1"/>
    </source>
</evidence>
<dbReference type="PROSITE" id="PS51841">
    <property type="entry name" value="LTD"/>
    <property type="match status" value="1"/>
</dbReference>
<gene>
    <name evidence="4" type="ORF">GBK04_21400</name>
</gene>
<dbReference type="InterPro" id="IPR036415">
    <property type="entry name" value="Lamin_tail_dom_sf"/>
</dbReference>
<evidence type="ECO:0000259" key="3">
    <source>
        <dbReference type="PROSITE" id="PS51841"/>
    </source>
</evidence>
<dbReference type="RefSeq" id="WP_152763217.1">
    <property type="nucleotide sequence ID" value="NZ_WHLY01000002.1"/>
</dbReference>
<dbReference type="InterPro" id="IPR001322">
    <property type="entry name" value="Lamin_tail_dom"/>
</dbReference>
<keyword evidence="5" id="KW-1185">Reference proteome</keyword>
<feature type="domain" description="LTD" evidence="3">
    <location>
        <begin position="26"/>
        <end position="141"/>
    </location>
</feature>
<sequence>MPSKGLEKYRVRWASLCILVVLAGTFCNEVHAQAYNSMVITEIMADPTPVVGLPDAEYLEIYNRSSQSISLKGWRLGTALLPDSALAPGGYAILCARAKVPLLTRYGRVFGLATFSLANTGATLVLRNARGELIFSVAYKDSWWPSKQRNGGYALEMIDPANPCGETDNWRVSTVPAGGTPGQPNAAASENPDRSAPVADRVEISGESQLVVFFNERLDSLASIQSGLYELKGRTIRKSSIESPAFRSLSLFLDVPLVAGQRYELTVKNATDCVGNRSKEMTFAVGLPVKADSGDVILSEILFDPRTGGVEFAEIHNRTQNYISLKNWTLGNVKDGQPGSFKIISANDLLLAPNGFMALSTNSKVLAEQYPTERDRVLLTVPSMPAFVNEAGGVALRDANGRLFDLFEYRENFHSPLLADTKGVSLERIYPEKQGNDPQNWQSAASVVGYATPGYANSQGNAGQGNDGFRVEPEAFTPNGDGADDFTTIRYTLGTPGVIASIRIYDTQGRLVRDLVTNQTVGTGGEIRWEGTDDRGESVRTGYYLVLIDSFDNSGNSQQFKKKVVVVHP</sequence>
<dbReference type="SUPFAM" id="SSF74853">
    <property type="entry name" value="Lamin A/C globular tail domain"/>
    <property type="match status" value="2"/>
</dbReference>
<dbReference type="AlphaFoldDB" id="A0A7C9BLU1"/>
<feature type="region of interest" description="Disordered" evidence="2">
    <location>
        <begin position="458"/>
        <end position="482"/>
    </location>
</feature>
<dbReference type="Gene3D" id="2.60.40.1220">
    <property type="match status" value="1"/>
</dbReference>
<accession>A0A7C9BLU1</accession>
<feature type="region of interest" description="Disordered" evidence="2">
    <location>
        <begin position="174"/>
        <end position="197"/>
    </location>
</feature>
<protein>
    <recommendedName>
        <fullName evidence="3">LTD domain-containing protein</fullName>
    </recommendedName>
</protein>
<reference evidence="4 5" key="1">
    <citation type="submission" date="2019-10" db="EMBL/GenBank/DDBJ databases">
        <title>Draft Genome Sequence of Cytophagaceae sp. SJW1-29.</title>
        <authorList>
            <person name="Choi A."/>
        </authorList>
    </citation>
    <scope>NUCLEOTIDE SEQUENCE [LARGE SCALE GENOMIC DNA]</scope>
    <source>
        <strain evidence="4 5">SJW1-29</strain>
    </source>
</reference>